<dbReference type="Pfam" id="PF22262">
    <property type="entry name" value="DUF6950"/>
    <property type="match status" value="1"/>
</dbReference>
<gene>
    <name evidence="2" type="ORF">SAMN06265373_1343</name>
</gene>
<evidence type="ECO:0000259" key="1">
    <source>
        <dbReference type="Pfam" id="PF22262"/>
    </source>
</evidence>
<evidence type="ECO:0000313" key="3">
    <source>
        <dbReference type="Proteomes" id="UP001157961"/>
    </source>
</evidence>
<sequence>MRLPNWRSALRDYVEDVARKPFRYGTHDCALFVAGAVKAMTGVDHARGWRSQYRSLAKGQKLLAAKGHQDHVALVASLFEEIPVLRAQVGDIAVLD</sequence>
<dbReference type="Proteomes" id="UP001157961">
    <property type="component" value="Unassembled WGS sequence"/>
</dbReference>
<accession>A0ABY1PMR3</accession>
<evidence type="ECO:0000313" key="2">
    <source>
        <dbReference type="EMBL" id="SMP37361.1"/>
    </source>
</evidence>
<feature type="domain" description="DUF6950" evidence="1">
    <location>
        <begin position="1"/>
        <end position="95"/>
    </location>
</feature>
<proteinExistence type="predicted"/>
<name>A0ABY1PMR3_9RHOB</name>
<reference evidence="2 3" key="1">
    <citation type="submission" date="2017-05" db="EMBL/GenBank/DDBJ databases">
        <authorList>
            <person name="Varghese N."/>
            <person name="Submissions S."/>
        </authorList>
    </citation>
    <scope>NUCLEOTIDE SEQUENCE [LARGE SCALE GENOMIC DNA]</scope>
    <source>
        <strain evidence="2 3">DSM 29734</strain>
    </source>
</reference>
<organism evidence="2 3">
    <name type="scientific">Shimia sagamensis</name>
    <dbReference type="NCBI Taxonomy" id="1566352"/>
    <lineage>
        <taxon>Bacteria</taxon>
        <taxon>Pseudomonadati</taxon>
        <taxon>Pseudomonadota</taxon>
        <taxon>Alphaproteobacteria</taxon>
        <taxon>Rhodobacterales</taxon>
        <taxon>Roseobacteraceae</taxon>
    </lineage>
</organism>
<dbReference type="InterPro" id="IPR053802">
    <property type="entry name" value="DUF6950"/>
</dbReference>
<protein>
    <recommendedName>
        <fullName evidence="1">DUF6950 domain-containing protein</fullName>
    </recommendedName>
</protein>
<comment type="caution">
    <text evidence="2">The sequence shown here is derived from an EMBL/GenBank/DDBJ whole genome shotgun (WGS) entry which is preliminary data.</text>
</comment>
<feature type="non-terminal residue" evidence="2">
    <location>
        <position position="96"/>
    </location>
</feature>
<dbReference type="EMBL" id="FXTY01000034">
    <property type="protein sequence ID" value="SMP37361.1"/>
    <property type="molecule type" value="Genomic_DNA"/>
</dbReference>
<dbReference type="RefSeq" id="WP_283428141.1">
    <property type="nucleotide sequence ID" value="NZ_FXTY01000034.1"/>
</dbReference>
<keyword evidence="3" id="KW-1185">Reference proteome</keyword>